<sequence>MEAVMVMANQATAVMENRMARDQVTLVPAPAPDRDRVLARGLDSGSETGSASPSSTGFSTGNGDSNMAGHSSTVNKVFAIHSLVARYYLFKMLPDHLVDVYQSYKKDTDSVASWLASTAKACGYSLSKPKGAGRLKGKARKEAQKQQKPNQQTSADYIIAIQDFIPLAEHIRASTKPVISVPISFTQTIDRVIRVRSSFSLKLAKQGTVLDAEADATHCFFVQVLEEVREILRPCMAAETQTSPAESRAEGPKNKFAALNVYEPSDKFLDAPDISRPQNVKGDNTIYEAQPLKSLVDALIAYYSMWCELEKIRARIASTWSDYRDGRVGLTTAALATNTGIDLARNCIDPLLPIFEDNGGAGVVGRMFSFLFAISQGFGPQDISDWGLDGGNEDVYEVADKTYLNAILLVKAVHACLTKQESLYEGGNLGTYRPESDRSSMTGRAKFNEDHIILEEFYSEAVGLLLISDDYLAKDECIRGLQEMCKTGVEHFYFIYATQILLDIHHILRSRVRDAFDTLMTQAEAMGDVIDRHFEFHENRGTDRWSDTVERALRLCHQEIKEVHEDPVFIYKENRAYSVRGPLPDEAEKHRVLLNSPVLCGLLLYRFRANVHSYGLAAAKAWASIPAAAHLYNALQQEGLVEGQWADMDAARSLLKDSNLFVGVPPDTRFGYYSRWELLLGRSATNFVKRRAPSGQDKTLDNPMSRSGRARGIVHDAPVSYLFQMRYCARSGQIDMLPEHIDDHITRHGYQQEFDEEGIMTLSRTDDAQKIKRRLQLKQRKKAAERAELAPDQVLTLLVLALETELPELSFPYMLMHHLSCTLLVSVKRSCNALMEYIYGLDYLANEYEPHTILAYILAVVAANKKEMGDLVVRSANKEGMGDLVLRSAAKPLNLMIKAGEGRTALQWLSEIDDVKVNPDVEEDKNESSNGSDAVV</sequence>
<accession>A0ACC1RH73</accession>
<proteinExistence type="predicted"/>
<evidence type="ECO:0000313" key="2">
    <source>
        <dbReference type="Proteomes" id="UP001148629"/>
    </source>
</evidence>
<evidence type="ECO:0000313" key="1">
    <source>
        <dbReference type="EMBL" id="KAJ3517953.1"/>
    </source>
</evidence>
<keyword evidence="2" id="KW-1185">Reference proteome</keyword>
<organism evidence="1 2">
    <name type="scientific">Fusarium decemcellulare</name>
    <dbReference type="NCBI Taxonomy" id="57161"/>
    <lineage>
        <taxon>Eukaryota</taxon>
        <taxon>Fungi</taxon>
        <taxon>Dikarya</taxon>
        <taxon>Ascomycota</taxon>
        <taxon>Pezizomycotina</taxon>
        <taxon>Sordariomycetes</taxon>
        <taxon>Hypocreomycetidae</taxon>
        <taxon>Hypocreales</taxon>
        <taxon>Nectriaceae</taxon>
        <taxon>Fusarium</taxon>
        <taxon>Fusarium decemcellulare species complex</taxon>
    </lineage>
</organism>
<protein>
    <submittedName>
        <fullName evidence="1">Uncharacterized protein</fullName>
    </submittedName>
</protein>
<comment type="caution">
    <text evidence="1">The sequence shown here is derived from an EMBL/GenBank/DDBJ whole genome shotgun (WGS) entry which is preliminary data.</text>
</comment>
<dbReference type="Proteomes" id="UP001148629">
    <property type="component" value="Unassembled WGS sequence"/>
</dbReference>
<reference evidence="1" key="1">
    <citation type="submission" date="2022-08" db="EMBL/GenBank/DDBJ databases">
        <title>Genome Sequence of Fusarium decemcellulare.</title>
        <authorList>
            <person name="Buettner E."/>
        </authorList>
    </citation>
    <scope>NUCLEOTIDE SEQUENCE</scope>
    <source>
        <strain evidence="1">Babe19</strain>
    </source>
</reference>
<name>A0ACC1RH73_9HYPO</name>
<dbReference type="EMBL" id="JANRMS010003519">
    <property type="protein sequence ID" value="KAJ3517953.1"/>
    <property type="molecule type" value="Genomic_DNA"/>
</dbReference>
<gene>
    <name evidence="1" type="ORF">NM208_g14631</name>
</gene>